<dbReference type="GO" id="GO:0010001">
    <property type="term" value="P:glial cell differentiation"/>
    <property type="evidence" value="ECO:0007669"/>
    <property type="project" value="TreeGrafter"/>
</dbReference>
<keyword evidence="2" id="KW-0272">Extracellular matrix</keyword>
<evidence type="ECO:0000256" key="2">
    <source>
        <dbReference type="ARBA" id="ARBA00022530"/>
    </source>
</evidence>
<dbReference type="GO" id="GO:0005615">
    <property type="term" value="C:extracellular space"/>
    <property type="evidence" value="ECO:0007669"/>
    <property type="project" value="TreeGrafter"/>
</dbReference>
<dbReference type="STRING" id="333673.A0A3M0K273"/>
<keyword evidence="5" id="KW-1185">Reference proteome</keyword>
<organism evidence="4 5">
    <name type="scientific">Hirundo rustica rustica</name>
    <dbReference type="NCBI Taxonomy" id="333673"/>
    <lineage>
        <taxon>Eukaryota</taxon>
        <taxon>Metazoa</taxon>
        <taxon>Chordata</taxon>
        <taxon>Craniata</taxon>
        <taxon>Vertebrata</taxon>
        <taxon>Euteleostomi</taxon>
        <taxon>Archelosauria</taxon>
        <taxon>Archosauria</taxon>
        <taxon>Dinosauria</taxon>
        <taxon>Saurischia</taxon>
        <taxon>Theropoda</taxon>
        <taxon>Coelurosauria</taxon>
        <taxon>Aves</taxon>
        <taxon>Neognathae</taxon>
        <taxon>Neoaves</taxon>
        <taxon>Telluraves</taxon>
        <taxon>Australaves</taxon>
        <taxon>Passeriformes</taxon>
        <taxon>Sylvioidea</taxon>
        <taxon>Hirundinidae</taxon>
        <taxon>Hirundo</taxon>
    </lineage>
</organism>
<protein>
    <recommendedName>
        <fullName evidence="3">Ig-like domain-containing protein</fullName>
    </recommendedName>
</protein>
<evidence type="ECO:0000313" key="4">
    <source>
        <dbReference type="EMBL" id="RMC01227.1"/>
    </source>
</evidence>
<accession>A0A3M0K273</accession>
<dbReference type="SMART" id="SM00406">
    <property type="entry name" value="IGv"/>
    <property type="match status" value="1"/>
</dbReference>
<dbReference type="InterPro" id="IPR013783">
    <property type="entry name" value="Ig-like_fold"/>
</dbReference>
<dbReference type="AlphaFoldDB" id="A0A3M0K273"/>
<dbReference type="GO" id="GO:0002052">
    <property type="term" value="P:positive regulation of neuroblast proliferation"/>
    <property type="evidence" value="ECO:0007669"/>
    <property type="project" value="TreeGrafter"/>
</dbReference>
<evidence type="ECO:0000313" key="5">
    <source>
        <dbReference type="Proteomes" id="UP000269221"/>
    </source>
</evidence>
<dbReference type="SUPFAM" id="SSF48726">
    <property type="entry name" value="Immunoglobulin"/>
    <property type="match status" value="1"/>
</dbReference>
<dbReference type="GO" id="GO:0001501">
    <property type="term" value="P:skeletal system development"/>
    <property type="evidence" value="ECO:0007669"/>
    <property type="project" value="TreeGrafter"/>
</dbReference>
<dbReference type="PROSITE" id="PS50835">
    <property type="entry name" value="IG_LIKE"/>
    <property type="match status" value="1"/>
</dbReference>
<dbReference type="PANTHER" id="PTHR22804:SF6">
    <property type="entry name" value="VERSICAN CORE PROTEIN"/>
    <property type="match status" value="1"/>
</dbReference>
<dbReference type="InterPro" id="IPR007110">
    <property type="entry name" value="Ig-like_dom"/>
</dbReference>
<dbReference type="PANTHER" id="PTHR22804">
    <property type="entry name" value="AGGRECAN/VERSICAN PROTEOGLYCAN"/>
    <property type="match status" value="1"/>
</dbReference>
<dbReference type="SMART" id="SM00409">
    <property type="entry name" value="IG"/>
    <property type="match status" value="1"/>
</dbReference>
<reference evidence="4 5" key="1">
    <citation type="submission" date="2018-07" db="EMBL/GenBank/DDBJ databases">
        <title>A high quality draft genome assembly of the barn swallow (H. rustica rustica).</title>
        <authorList>
            <person name="Formenti G."/>
            <person name="Chiara M."/>
            <person name="Poveda L."/>
            <person name="Francoijs K.-J."/>
            <person name="Bonisoli-Alquati A."/>
            <person name="Canova L."/>
            <person name="Gianfranceschi L."/>
            <person name="Horner D.S."/>
            <person name="Saino N."/>
        </authorList>
    </citation>
    <scope>NUCLEOTIDE SEQUENCE [LARGE SCALE GENOMIC DNA]</scope>
    <source>
        <strain evidence="4">Chelidonia</strain>
        <tissue evidence="4">Blood</tissue>
    </source>
</reference>
<evidence type="ECO:0000259" key="3">
    <source>
        <dbReference type="PROSITE" id="PS50835"/>
    </source>
</evidence>
<dbReference type="GO" id="GO:0007417">
    <property type="term" value="P:central nervous system development"/>
    <property type="evidence" value="ECO:0007669"/>
    <property type="project" value="TreeGrafter"/>
</dbReference>
<sequence length="263" mass="28874">MGSAGQQGGIVMFPALGNPQYLYSRCEVVPGLWGWQSECGCLRDVGRRGSQFSWNKLIRAPILAEVKVHSANAFHDRVELSECPVQGQELDLVICQDVVKYKSILWMCSTLVITYMLPKVKAEKKTLVKGSLSGTSVLPCFFSTTPTISSSYAAEYLRIKWSKVELDKSGKDAKETTVLVAQNGNIKIGQSYKDRVSVPSHSEETGDASLTFSKLRASDAGVYRCDVMYGVEDTQGIVSLAVEGMLGKTVIEYTVHQINVICQ</sequence>
<comment type="caution">
    <text evidence="4">The sequence shown here is derived from an EMBL/GenBank/DDBJ whole genome shotgun (WGS) entry which is preliminary data.</text>
</comment>
<proteinExistence type="predicted"/>
<dbReference type="EMBL" id="QRBI01000139">
    <property type="protein sequence ID" value="RMC01227.1"/>
    <property type="molecule type" value="Genomic_DNA"/>
</dbReference>
<gene>
    <name evidence="4" type="ORF">DUI87_22176</name>
</gene>
<dbReference type="InterPro" id="IPR013106">
    <property type="entry name" value="Ig_V-set"/>
</dbReference>
<dbReference type="FunFam" id="2.60.40.10:FF:000361">
    <property type="entry name" value="versican core protein-like"/>
    <property type="match status" value="1"/>
</dbReference>
<keyword evidence="2" id="KW-0964">Secreted</keyword>
<evidence type="ECO:0000256" key="1">
    <source>
        <dbReference type="ARBA" id="ARBA00004498"/>
    </source>
</evidence>
<feature type="domain" description="Ig-like" evidence="3">
    <location>
        <begin position="118"/>
        <end position="239"/>
    </location>
</feature>
<dbReference type="InterPro" id="IPR050691">
    <property type="entry name" value="Hyaluronan_bind_Proteoglycan"/>
</dbReference>
<dbReference type="GO" id="GO:0045202">
    <property type="term" value="C:synapse"/>
    <property type="evidence" value="ECO:0007669"/>
    <property type="project" value="TreeGrafter"/>
</dbReference>
<name>A0A3M0K273_HIRRU</name>
<dbReference type="Proteomes" id="UP000269221">
    <property type="component" value="Unassembled WGS sequence"/>
</dbReference>
<dbReference type="InterPro" id="IPR036179">
    <property type="entry name" value="Ig-like_dom_sf"/>
</dbReference>
<dbReference type="GO" id="GO:0072534">
    <property type="term" value="C:perineuronal net"/>
    <property type="evidence" value="ECO:0007669"/>
    <property type="project" value="TreeGrafter"/>
</dbReference>
<dbReference type="Gene3D" id="2.60.40.10">
    <property type="entry name" value="Immunoglobulins"/>
    <property type="match status" value="1"/>
</dbReference>
<dbReference type="InterPro" id="IPR003599">
    <property type="entry name" value="Ig_sub"/>
</dbReference>
<dbReference type="Pfam" id="PF07686">
    <property type="entry name" value="V-set"/>
    <property type="match status" value="1"/>
</dbReference>
<comment type="subcellular location">
    <subcellularLocation>
        <location evidence="1">Secreted</location>
        <location evidence="1">Extracellular space</location>
        <location evidence="1">Extracellular matrix</location>
    </subcellularLocation>
</comment>
<dbReference type="OrthoDB" id="5860362at2759"/>